<feature type="transmembrane region" description="Helical" evidence="1">
    <location>
        <begin position="6"/>
        <end position="29"/>
    </location>
</feature>
<reference evidence="2" key="1">
    <citation type="journal article" date="2013" name="Genetics">
        <title>The draft genome and transcriptome of Panagrellus redivivus are shaped by the harsh demands of a free-living lifestyle.</title>
        <authorList>
            <person name="Srinivasan J."/>
            <person name="Dillman A.R."/>
            <person name="Macchietto M.G."/>
            <person name="Heikkinen L."/>
            <person name="Lakso M."/>
            <person name="Fracchia K.M."/>
            <person name="Antoshechkin I."/>
            <person name="Mortazavi A."/>
            <person name="Wong G."/>
            <person name="Sternberg P.W."/>
        </authorList>
    </citation>
    <scope>NUCLEOTIDE SEQUENCE [LARGE SCALE GENOMIC DNA]</scope>
    <source>
        <strain evidence="2">MT8872</strain>
    </source>
</reference>
<feature type="transmembrane region" description="Helical" evidence="1">
    <location>
        <begin position="405"/>
        <end position="426"/>
    </location>
</feature>
<keyword evidence="1" id="KW-0472">Membrane</keyword>
<feature type="transmembrane region" description="Helical" evidence="1">
    <location>
        <begin position="44"/>
        <end position="64"/>
    </location>
</feature>
<dbReference type="AlphaFoldDB" id="A0A7E4VHP4"/>
<evidence type="ECO:0000313" key="3">
    <source>
        <dbReference type="WBParaSite" id="Pan_g20377.t1"/>
    </source>
</evidence>
<feature type="transmembrane region" description="Helical" evidence="1">
    <location>
        <begin position="130"/>
        <end position="148"/>
    </location>
</feature>
<sequence length="518" mass="59738">MFGFYFLNYIRSMFVIAESLNRFILLLYVDKQTDRYDLKMSKLIWPYFVFAFVVALSQSWFYFWCTFEVRSMGSMEGYSLVGTVRFFPTNGSLRSGIIGFTAAAACILFNGCAAILLVRRKQQGQSRTGFNLFMIAFIDFLFHLYHAITEISFVLVRIYPQIHGIINYTFVMRTWVVDLDCLHRPWILLLMSKSIRHAAFVYVYPGYTNSTLRRSTIVPSQQNRSNSLRQSKPNIFVKTRFKMGLIFEMSVGVRFYQQTRYKCATLAAGKEKCVEVYECATFTAGHYPLPQFHRFVLDMADVCTQIRDRISSLGSFKWYLLNQLVVAQTLDIGLLLFDPVFMGPYIAAYSSGVAAHFATTELFYLGAFAGFGLFIHNLSSIYLSLFNRFVFLFRPHLKSRLHNKYTLICIVLFHAFFDGMFINAYFQTAVDHDAMVQMVHDDADNALDRWINEPSFAYLPEWVETGLFENRQSAYIIPVIVMGMGMGRRSQRSGCDQFGMRDVCEVEARDNNAGNSAF</sequence>
<dbReference type="WBParaSite" id="Pan_g20377.t1">
    <property type="protein sequence ID" value="Pan_g20377.t1"/>
    <property type="gene ID" value="Pan_g20377"/>
</dbReference>
<feature type="transmembrane region" description="Helical" evidence="1">
    <location>
        <begin position="97"/>
        <end position="118"/>
    </location>
</feature>
<keyword evidence="2" id="KW-1185">Reference proteome</keyword>
<keyword evidence="1" id="KW-0812">Transmembrane</keyword>
<organism evidence="2 3">
    <name type="scientific">Panagrellus redivivus</name>
    <name type="common">Microworm</name>
    <dbReference type="NCBI Taxonomy" id="6233"/>
    <lineage>
        <taxon>Eukaryota</taxon>
        <taxon>Metazoa</taxon>
        <taxon>Ecdysozoa</taxon>
        <taxon>Nematoda</taxon>
        <taxon>Chromadorea</taxon>
        <taxon>Rhabditida</taxon>
        <taxon>Tylenchina</taxon>
        <taxon>Panagrolaimomorpha</taxon>
        <taxon>Panagrolaimoidea</taxon>
        <taxon>Panagrolaimidae</taxon>
        <taxon>Panagrellus</taxon>
    </lineage>
</organism>
<dbReference type="Proteomes" id="UP000492821">
    <property type="component" value="Unassembled WGS sequence"/>
</dbReference>
<protein>
    <submittedName>
        <fullName evidence="3">Serpentine receptor class gamma</fullName>
    </submittedName>
</protein>
<proteinExistence type="predicted"/>
<feature type="transmembrane region" description="Helical" evidence="1">
    <location>
        <begin position="362"/>
        <end position="385"/>
    </location>
</feature>
<keyword evidence="1" id="KW-1133">Transmembrane helix</keyword>
<reference evidence="3" key="2">
    <citation type="submission" date="2020-10" db="UniProtKB">
        <authorList>
            <consortium name="WormBaseParasite"/>
        </authorList>
    </citation>
    <scope>IDENTIFICATION</scope>
</reference>
<evidence type="ECO:0000313" key="2">
    <source>
        <dbReference type="Proteomes" id="UP000492821"/>
    </source>
</evidence>
<evidence type="ECO:0000256" key="1">
    <source>
        <dbReference type="SAM" id="Phobius"/>
    </source>
</evidence>
<name>A0A7E4VHP4_PANRE</name>
<accession>A0A7E4VHP4</accession>